<dbReference type="Proteomes" id="UP001432027">
    <property type="component" value="Unassembled WGS sequence"/>
</dbReference>
<evidence type="ECO:0000313" key="7">
    <source>
        <dbReference type="EMBL" id="GMS83649.1"/>
    </source>
</evidence>
<dbReference type="Pfam" id="PF01138">
    <property type="entry name" value="RNase_PH"/>
    <property type="match status" value="1"/>
</dbReference>
<dbReference type="GO" id="GO:0000176">
    <property type="term" value="C:nuclear exosome (RNase complex)"/>
    <property type="evidence" value="ECO:0007669"/>
    <property type="project" value="TreeGrafter"/>
</dbReference>
<dbReference type="SUPFAM" id="SSF54211">
    <property type="entry name" value="Ribosomal protein S5 domain 2-like"/>
    <property type="match status" value="1"/>
</dbReference>
<gene>
    <name evidence="7" type="ORF">PENTCL1PPCAC_5824</name>
</gene>
<dbReference type="GO" id="GO:0034475">
    <property type="term" value="P:U4 snRNA 3'-end processing"/>
    <property type="evidence" value="ECO:0007669"/>
    <property type="project" value="TreeGrafter"/>
</dbReference>
<dbReference type="InterPro" id="IPR020568">
    <property type="entry name" value="Ribosomal_Su5_D2-typ_SF"/>
</dbReference>
<dbReference type="GO" id="GO:0006364">
    <property type="term" value="P:rRNA processing"/>
    <property type="evidence" value="ECO:0007669"/>
    <property type="project" value="UniProtKB-KW"/>
</dbReference>
<evidence type="ECO:0000256" key="2">
    <source>
        <dbReference type="ARBA" id="ARBA00006678"/>
    </source>
</evidence>
<dbReference type="PANTHER" id="PTHR11953:SF1">
    <property type="entry name" value="EXOSOME COMPLEX COMPONENT RRP46"/>
    <property type="match status" value="1"/>
</dbReference>
<sequence>LIARMTTGRLRTIKSEMGFVARADGSCSVSAGKSVAWASVNGPGDSHPSKRHGDRLYVESSYRPAHGDADEATFNTLLRTALEHTVLDKLFPRAAIQVTVHELQQDGSMCALALTAAGIACLDAAIPQRAPFCGVQVVRVAGELMVDPDARMEEKADAQFDFAISTEKMKEESSPSPVVIGTSSRGEFSVHEYLQARELACEAAKQIFAFHRESLQHKYTVESIA</sequence>
<evidence type="ECO:0000256" key="4">
    <source>
        <dbReference type="ARBA" id="ARBA00022835"/>
    </source>
</evidence>
<dbReference type="InterPro" id="IPR050080">
    <property type="entry name" value="RNase_PH"/>
</dbReference>
<proteinExistence type="inferred from homology"/>
<dbReference type="Gene3D" id="3.30.230.70">
    <property type="entry name" value="GHMP Kinase, N-terminal domain"/>
    <property type="match status" value="1"/>
</dbReference>
<dbReference type="GO" id="GO:0000177">
    <property type="term" value="C:cytoplasmic exosome (RNase complex)"/>
    <property type="evidence" value="ECO:0007669"/>
    <property type="project" value="TreeGrafter"/>
</dbReference>
<comment type="caution">
    <text evidence="7">The sequence shown here is derived from an EMBL/GenBank/DDBJ whole genome shotgun (WGS) entry which is preliminary data.</text>
</comment>
<evidence type="ECO:0000256" key="3">
    <source>
        <dbReference type="ARBA" id="ARBA00022552"/>
    </source>
</evidence>
<keyword evidence="3" id="KW-0698">rRNA processing</keyword>
<keyword evidence="4" id="KW-0271">Exosome</keyword>
<protein>
    <recommendedName>
        <fullName evidence="6">Exoribonuclease phosphorolytic domain-containing protein</fullName>
    </recommendedName>
</protein>
<comment type="similarity">
    <text evidence="2">Belongs to the RNase PH family.</text>
</comment>
<dbReference type="GO" id="GO:0071028">
    <property type="term" value="P:nuclear mRNA surveillance"/>
    <property type="evidence" value="ECO:0007669"/>
    <property type="project" value="TreeGrafter"/>
</dbReference>
<keyword evidence="5" id="KW-0539">Nucleus</keyword>
<evidence type="ECO:0000313" key="8">
    <source>
        <dbReference type="Proteomes" id="UP001432027"/>
    </source>
</evidence>
<feature type="domain" description="Exoribonuclease phosphorolytic" evidence="6">
    <location>
        <begin position="10"/>
        <end position="127"/>
    </location>
</feature>
<evidence type="ECO:0000256" key="1">
    <source>
        <dbReference type="ARBA" id="ARBA00004123"/>
    </source>
</evidence>
<dbReference type="GO" id="GO:0003723">
    <property type="term" value="F:RNA binding"/>
    <property type="evidence" value="ECO:0007669"/>
    <property type="project" value="TreeGrafter"/>
</dbReference>
<feature type="non-terminal residue" evidence="7">
    <location>
        <position position="1"/>
    </location>
</feature>
<dbReference type="SUPFAM" id="SSF55666">
    <property type="entry name" value="Ribonuclease PH domain 2-like"/>
    <property type="match status" value="1"/>
</dbReference>
<dbReference type="GO" id="GO:0016075">
    <property type="term" value="P:rRNA catabolic process"/>
    <property type="evidence" value="ECO:0007669"/>
    <property type="project" value="TreeGrafter"/>
</dbReference>
<dbReference type="AlphaFoldDB" id="A0AAV5STY7"/>
<organism evidence="7 8">
    <name type="scientific">Pristionchus entomophagus</name>
    <dbReference type="NCBI Taxonomy" id="358040"/>
    <lineage>
        <taxon>Eukaryota</taxon>
        <taxon>Metazoa</taxon>
        <taxon>Ecdysozoa</taxon>
        <taxon>Nematoda</taxon>
        <taxon>Chromadorea</taxon>
        <taxon>Rhabditida</taxon>
        <taxon>Rhabditina</taxon>
        <taxon>Diplogasteromorpha</taxon>
        <taxon>Diplogasteroidea</taxon>
        <taxon>Neodiplogasteridae</taxon>
        <taxon>Pristionchus</taxon>
    </lineage>
</organism>
<comment type="subcellular location">
    <subcellularLocation>
        <location evidence="1">Nucleus</location>
    </subcellularLocation>
</comment>
<keyword evidence="8" id="KW-1185">Reference proteome</keyword>
<name>A0AAV5STY7_9BILA</name>
<evidence type="ECO:0000256" key="5">
    <source>
        <dbReference type="ARBA" id="ARBA00023242"/>
    </source>
</evidence>
<dbReference type="InterPro" id="IPR001247">
    <property type="entry name" value="ExoRNase_PH_dom1"/>
</dbReference>
<dbReference type="GO" id="GO:0005730">
    <property type="term" value="C:nucleolus"/>
    <property type="evidence" value="ECO:0007669"/>
    <property type="project" value="TreeGrafter"/>
</dbReference>
<dbReference type="InterPro" id="IPR036345">
    <property type="entry name" value="ExoRNase_PH_dom2_sf"/>
</dbReference>
<dbReference type="GO" id="GO:0071051">
    <property type="term" value="P:poly(A)-dependent snoRNA 3'-end processing"/>
    <property type="evidence" value="ECO:0007669"/>
    <property type="project" value="TreeGrafter"/>
</dbReference>
<dbReference type="InterPro" id="IPR027408">
    <property type="entry name" value="PNPase/RNase_PH_dom_sf"/>
</dbReference>
<reference evidence="7" key="1">
    <citation type="submission" date="2023-10" db="EMBL/GenBank/DDBJ databases">
        <title>Genome assembly of Pristionchus species.</title>
        <authorList>
            <person name="Yoshida K."/>
            <person name="Sommer R.J."/>
        </authorList>
    </citation>
    <scope>NUCLEOTIDE SEQUENCE</scope>
    <source>
        <strain evidence="7">RS0144</strain>
    </source>
</reference>
<dbReference type="EMBL" id="BTSX01000002">
    <property type="protein sequence ID" value="GMS83649.1"/>
    <property type="molecule type" value="Genomic_DNA"/>
</dbReference>
<dbReference type="PANTHER" id="PTHR11953">
    <property type="entry name" value="EXOSOME COMPLEX COMPONENT"/>
    <property type="match status" value="1"/>
</dbReference>
<evidence type="ECO:0000259" key="6">
    <source>
        <dbReference type="Pfam" id="PF01138"/>
    </source>
</evidence>
<accession>A0AAV5STY7</accession>